<sequence length="197" mass="21725">MKAPGVPGPLAMQVRRLAENNAWSNLRLHAACARLDDDEFAAARTGFFPSLQKTLNHILLVDLYYLAFLLRRPGPDLSDEVPHSRLADLTAAQMAADREIVALCAGLDDAGLQVRVTVARDDSSDAERVGDLLMHLFLHQVHHRGQAHAMLSGSAVPPPQLDEFLLDYDLARRRSDQPALDRWLGRHPADAEITGGR</sequence>
<accession>A0ABV7L2G9</accession>
<dbReference type="Pfam" id="PF05163">
    <property type="entry name" value="DinB"/>
    <property type="match status" value="1"/>
</dbReference>
<dbReference type="PANTHER" id="PTHR37302:SF3">
    <property type="entry name" value="DAMAGE-INDUCIBLE PROTEIN DINB"/>
    <property type="match status" value="1"/>
</dbReference>
<reference evidence="4" key="1">
    <citation type="journal article" date="2019" name="Int. J. Syst. Evol. Microbiol.">
        <title>The Global Catalogue of Microorganisms (GCM) 10K type strain sequencing project: providing services to taxonomists for standard genome sequencing and annotation.</title>
        <authorList>
            <consortium name="The Broad Institute Genomics Platform"/>
            <consortium name="The Broad Institute Genome Sequencing Center for Infectious Disease"/>
            <person name="Wu L."/>
            <person name="Ma J."/>
        </authorList>
    </citation>
    <scope>NUCLEOTIDE SEQUENCE [LARGE SCALE GENOMIC DNA]</scope>
    <source>
        <strain evidence="4">KCTC 42964</strain>
    </source>
</reference>
<dbReference type="SUPFAM" id="SSF109854">
    <property type="entry name" value="DinB/YfiT-like putative metalloenzymes"/>
    <property type="match status" value="1"/>
</dbReference>
<dbReference type="Proteomes" id="UP001595528">
    <property type="component" value="Unassembled WGS sequence"/>
</dbReference>
<organism evidence="3 4">
    <name type="scientific">Marinibaculum pumilum</name>
    <dbReference type="NCBI Taxonomy" id="1766165"/>
    <lineage>
        <taxon>Bacteria</taxon>
        <taxon>Pseudomonadati</taxon>
        <taxon>Pseudomonadota</taxon>
        <taxon>Alphaproteobacteria</taxon>
        <taxon>Rhodospirillales</taxon>
        <taxon>Rhodospirillaceae</taxon>
        <taxon>Marinibaculum</taxon>
    </lineage>
</organism>
<evidence type="ECO:0000256" key="2">
    <source>
        <dbReference type="ARBA" id="ARBA00022723"/>
    </source>
</evidence>
<name>A0ABV7L2G9_9PROT</name>
<dbReference type="PANTHER" id="PTHR37302">
    <property type="entry name" value="SLR1116 PROTEIN"/>
    <property type="match status" value="1"/>
</dbReference>
<proteinExistence type="inferred from homology"/>
<dbReference type="RefSeq" id="WP_379902360.1">
    <property type="nucleotide sequence ID" value="NZ_JBHRTR010000028.1"/>
</dbReference>
<dbReference type="InterPro" id="IPR007837">
    <property type="entry name" value="DinB"/>
</dbReference>
<keyword evidence="2" id="KW-0479">Metal-binding</keyword>
<evidence type="ECO:0000313" key="3">
    <source>
        <dbReference type="EMBL" id="MFC3228856.1"/>
    </source>
</evidence>
<dbReference type="Gene3D" id="1.20.120.450">
    <property type="entry name" value="dinb family like domain"/>
    <property type="match status" value="1"/>
</dbReference>
<evidence type="ECO:0000313" key="4">
    <source>
        <dbReference type="Proteomes" id="UP001595528"/>
    </source>
</evidence>
<evidence type="ECO:0000256" key="1">
    <source>
        <dbReference type="ARBA" id="ARBA00008635"/>
    </source>
</evidence>
<keyword evidence="4" id="KW-1185">Reference proteome</keyword>
<comment type="similarity">
    <text evidence="1">Belongs to the DinB family.</text>
</comment>
<comment type="caution">
    <text evidence="3">The sequence shown here is derived from an EMBL/GenBank/DDBJ whole genome shotgun (WGS) entry which is preliminary data.</text>
</comment>
<protein>
    <submittedName>
        <fullName evidence="3">DinB family protein</fullName>
    </submittedName>
</protein>
<dbReference type="InterPro" id="IPR034660">
    <property type="entry name" value="DinB/YfiT-like"/>
</dbReference>
<gene>
    <name evidence="3" type="ORF">ACFOGJ_16545</name>
</gene>
<dbReference type="EMBL" id="JBHRTR010000028">
    <property type="protein sequence ID" value="MFC3228856.1"/>
    <property type="molecule type" value="Genomic_DNA"/>
</dbReference>